<keyword evidence="4" id="KW-1185">Reference proteome</keyword>
<dbReference type="AlphaFoldDB" id="A0AAE0H6S2"/>
<dbReference type="InterPro" id="IPR036864">
    <property type="entry name" value="Zn2-C6_fun-type_DNA-bd_sf"/>
</dbReference>
<dbReference type="CDD" id="cd00067">
    <property type="entry name" value="GAL4"/>
    <property type="match status" value="1"/>
</dbReference>
<sequence length="112" mass="12948">MEVQPPLAWHTPAKHVHTRRKVKCDKTMSACHTCRRSSLVCIYEPPRSGGRRRKLSGGLLEQLARYESILRQHGLLDSGTRPVFLFGDEGESQKPRYRVIYWLARDNQNTCI</sequence>
<dbReference type="GO" id="GO:0000981">
    <property type="term" value="F:DNA-binding transcription factor activity, RNA polymerase II-specific"/>
    <property type="evidence" value="ECO:0007669"/>
    <property type="project" value="InterPro"/>
</dbReference>
<proteinExistence type="predicted"/>
<organism evidence="3 4">
    <name type="scientific">Chaetomium fimeti</name>
    <dbReference type="NCBI Taxonomy" id="1854472"/>
    <lineage>
        <taxon>Eukaryota</taxon>
        <taxon>Fungi</taxon>
        <taxon>Dikarya</taxon>
        <taxon>Ascomycota</taxon>
        <taxon>Pezizomycotina</taxon>
        <taxon>Sordariomycetes</taxon>
        <taxon>Sordariomycetidae</taxon>
        <taxon>Sordariales</taxon>
        <taxon>Chaetomiaceae</taxon>
        <taxon>Chaetomium</taxon>
    </lineage>
</organism>
<gene>
    <name evidence="3" type="ORF">B0H64DRAFT_411077</name>
</gene>
<dbReference type="InterPro" id="IPR001138">
    <property type="entry name" value="Zn2Cys6_DnaBD"/>
</dbReference>
<comment type="caution">
    <text evidence="3">The sequence shown here is derived from an EMBL/GenBank/DDBJ whole genome shotgun (WGS) entry which is preliminary data.</text>
</comment>
<reference evidence="3" key="2">
    <citation type="submission" date="2023-06" db="EMBL/GenBank/DDBJ databases">
        <authorList>
            <consortium name="Lawrence Berkeley National Laboratory"/>
            <person name="Haridas S."/>
            <person name="Hensen N."/>
            <person name="Bonometti L."/>
            <person name="Westerberg I."/>
            <person name="Brannstrom I.O."/>
            <person name="Guillou S."/>
            <person name="Cros-Aarteil S."/>
            <person name="Calhoun S."/>
            <person name="Kuo A."/>
            <person name="Mondo S."/>
            <person name="Pangilinan J."/>
            <person name="Riley R."/>
            <person name="Labutti K."/>
            <person name="Andreopoulos B."/>
            <person name="Lipzen A."/>
            <person name="Chen C."/>
            <person name="Yanf M."/>
            <person name="Daum C."/>
            <person name="Ng V."/>
            <person name="Clum A."/>
            <person name="Steindorff A."/>
            <person name="Ohm R."/>
            <person name="Martin F."/>
            <person name="Silar P."/>
            <person name="Natvig D."/>
            <person name="Lalanne C."/>
            <person name="Gautier V."/>
            <person name="Ament-Velasquez S.L."/>
            <person name="Kruys A."/>
            <person name="Hutchinson M.I."/>
            <person name="Powell A.J."/>
            <person name="Barry K."/>
            <person name="Miller A.N."/>
            <person name="Grigoriev I.V."/>
            <person name="Debuchy R."/>
            <person name="Gladieux P."/>
            <person name="Thoren M.H."/>
            <person name="Johannesson H."/>
        </authorList>
    </citation>
    <scope>NUCLEOTIDE SEQUENCE</scope>
    <source>
        <strain evidence="3">CBS 168.71</strain>
    </source>
</reference>
<dbReference type="GO" id="GO:0008270">
    <property type="term" value="F:zinc ion binding"/>
    <property type="evidence" value="ECO:0007669"/>
    <property type="project" value="InterPro"/>
</dbReference>
<keyword evidence="1" id="KW-0539">Nucleus</keyword>
<evidence type="ECO:0000259" key="2">
    <source>
        <dbReference type="Pfam" id="PF00172"/>
    </source>
</evidence>
<dbReference type="Gene3D" id="4.10.240.10">
    <property type="entry name" value="Zn(2)-C6 fungal-type DNA-binding domain"/>
    <property type="match status" value="1"/>
</dbReference>
<dbReference type="Pfam" id="PF00172">
    <property type="entry name" value="Zn_clus"/>
    <property type="match status" value="1"/>
</dbReference>
<reference evidence="3" key="1">
    <citation type="journal article" date="2023" name="Mol. Phylogenet. Evol.">
        <title>Genome-scale phylogeny and comparative genomics of the fungal order Sordariales.</title>
        <authorList>
            <person name="Hensen N."/>
            <person name="Bonometti L."/>
            <person name="Westerberg I."/>
            <person name="Brannstrom I.O."/>
            <person name="Guillou S."/>
            <person name="Cros-Aarteil S."/>
            <person name="Calhoun S."/>
            <person name="Haridas S."/>
            <person name="Kuo A."/>
            <person name="Mondo S."/>
            <person name="Pangilinan J."/>
            <person name="Riley R."/>
            <person name="LaButti K."/>
            <person name="Andreopoulos B."/>
            <person name="Lipzen A."/>
            <person name="Chen C."/>
            <person name="Yan M."/>
            <person name="Daum C."/>
            <person name="Ng V."/>
            <person name="Clum A."/>
            <person name="Steindorff A."/>
            <person name="Ohm R.A."/>
            <person name="Martin F."/>
            <person name="Silar P."/>
            <person name="Natvig D.O."/>
            <person name="Lalanne C."/>
            <person name="Gautier V."/>
            <person name="Ament-Velasquez S.L."/>
            <person name="Kruys A."/>
            <person name="Hutchinson M.I."/>
            <person name="Powell A.J."/>
            <person name="Barry K."/>
            <person name="Miller A.N."/>
            <person name="Grigoriev I.V."/>
            <person name="Debuchy R."/>
            <person name="Gladieux P."/>
            <person name="Hiltunen Thoren M."/>
            <person name="Johannesson H."/>
        </authorList>
    </citation>
    <scope>NUCLEOTIDE SEQUENCE</scope>
    <source>
        <strain evidence="3">CBS 168.71</strain>
    </source>
</reference>
<dbReference type="RefSeq" id="XP_062654494.1">
    <property type="nucleotide sequence ID" value="XM_062804838.1"/>
</dbReference>
<name>A0AAE0H6S2_9PEZI</name>
<evidence type="ECO:0000313" key="3">
    <source>
        <dbReference type="EMBL" id="KAK3290980.1"/>
    </source>
</evidence>
<accession>A0AAE0H6S2</accession>
<dbReference type="SUPFAM" id="SSF57701">
    <property type="entry name" value="Zn2/Cys6 DNA-binding domain"/>
    <property type="match status" value="1"/>
</dbReference>
<dbReference type="Proteomes" id="UP001278766">
    <property type="component" value="Unassembled WGS sequence"/>
</dbReference>
<dbReference type="GeneID" id="87841786"/>
<evidence type="ECO:0000256" key="1">
    <source>
        <dbReference type="ARBA" id="ARBA00023242"/>
    </source>
</evidence>
<dbReference type="EMBL" id="JAUEPN010000011">
    <property type="protein sequence ID" value="KAK3290980.1"/>
    <property type="molecule type" value="Genomic_DNA"/>
</dbReference>
<protein>
    <recommendedName>
        <fullName evidence="2">Zn(2)-C6 fungal-type domain-containing protein</fullName>
    </recommendedName>
</protein>
<feature type="domain" description="Zn(2)-C6 fungal-type" evidence="2">
    <location>
        <begin position="19"/>
        <end position="47"/>
    </location>
</feature>
<evidence type="ECO:0000313" key="4">
    <source>
        <dbReference type="Proteomes" id="UP001278766"/>
    </source>
</evidence>